<proteinExistence type="predicted"/>
<feature type="region of interest" description="Disordered" evidence="1">
    <location>
        <begin position="430"/>
        <end position="512"/>
    </location>
</feature>
<sequence>MHQVDVPTNRESQEHAVTFVASQSSPASHASAQQQSPKAQPLHLTPSPASKSKSMPIYCPSAPRSNHGAGTFVLPIRQEPTFFQMSSSPLTRHVVHASSSTDENRKSDVHEVQNLYMYGSVTRKSSKVSESFEIEEISNSSTSHVHRSHPSSPPVVALVTKTASASDSRRGSTPSRRPSLRISGDKPCSDSEIEIIDLCDDEEPEREGQAMETRSTQVQCQAQVQVEDEVEHAVVIIDSDENDYDESERKSRFAVSSKNEPQNGPKSLLPRELPISSPIVVSRHLEVAQSVQSDVIVDSSFTFSDLVGDENGKTNVNKDGNLNQNGSLAIADVVTVGNDGHKAIESQTSRFKPIYKKTDLPPMPQFVKWMSSDEEKVEDEEEKNYDPLCQYRPKARKNAPLQPCDLEKERVQISRIARLFANNSVVNTSSRKQQEWLSSSTKNTSDASVTVHVSEPASASASASAPASASTSINDKDDATGSFETQAKLAKRTRSDPEGKLNKARKAKKTKPETLFAQLPQIGNFRYSAKQLQEANKVNRTKDELHAEMNLYVASKPLALLREYQQEIKSSMHEVPSDVPIIYWKRNIKAEYIPEKDYFIPCTPKMVIQRTFVVYYLAHDLIAGLQQGSLKNDITSAIEHMRSFAPIQYHVILMVEGYDQLVGKIKAHRQRQFKSQVLQGMNGTEQTTRKRKETDEQIAKYPDPRQIEKLINHAQLDLKVNIFTVRSREESVNWLNSFTYTIGSSLYDKYERNQNLANLGTVRSGNDTKATFLKSISHFTRMTEAKAEILHESHKSMYSLYTKLRASGTLGKDRLGRNVVPPTVDSAMLNFFTTDDPNKVIT</sequence>
<feature type="compositionally biased region" description="Low complexity" evidence="1">
    <location>
        <begin position="21"/>
        <end position="41"/>
    </location>
</feature>
<dbReference type="EMBL" id="OZ022409">
    <property type="protein sequence ID" value="CAK9440192.1"/>
    <property type="molecule type" value="Genomic_DNA"/>
</dbReference>
<evidence type="ECO:0000259" key="2">
    <source>
        <dbReference type="Pfam" id="PF02732"/>
    </source>
</evidence>
<dbReference type="Pfam" id="PF02732">
    <property type="entry name" value="ERCC4"/>
    <property type="match status" value="1"/>
</dbReference>
<dbReference type="InterPro" id="IPR047521">
    <property type="entry name" value="XPF_nuclease_EME1_ascomycetes"/>
</dbReference>
<feature type="compositionally biased region" description="Polar residues" evidence="1">
    <location>
        <begin position="254"/>
        <end position="265"/>
    </location>
</feature>
<feature type="region of interest" description="Disordered" evidence="1">
    <location>
        <begin position="1"/>
        <end position="57"/>
    </location>
</feature>
<feature type="compositionally biased region" description="Low complexity" evidence="1">
    <location>
        <begin position="171"/>
        <end position="181"/>
    </location>
</feature>
<evidence type="ECO:0000313" key="4">
    <source>
        <dbReference type="Proteomes" id="UP001497383"/>
    </source>
</evidence>
<accession>A0ABP0ZQW1</accession>
<reference evidence="3 4" key="1">
    <citation type="submission" date="2024-03" db="EMBL/GenBank/DDBJ databases">
        <authorList>
            <person name="Brejova B."/>
        </authorList>
    </citation>
    <scope>NUCLEOTIDE SEQUENCE [LARGE SCALE GENOMIC DNA]</scope>
    <source>
        <strain evidence="3 4">CBS 14171</strain>
    </source>
</reference>
<dbReference type="Proteomes" id="UP001497383">
    <property type="component" value="Chromosome 5"/>
</dbReference>
<dbReference type="Gene3D" id="3.40.50.10130">
    <property type="match status" value="1"/>
</dbReference>
<evidence type="ECO:0000256" key="1">
    <source>
        <dbReference type="SAM" id="MobiDB-lite"/>
    </source>
</evidence>
<dbReference type="GeneID" id="92209488"/>
<dbReference type="RefSeq" id="XP_066831230.1">
    <property type="nucleotide sequence ID" value="XM_066974497.1"/>
</dbReference>
<feature type="compositionally biased region" description="Low complexity" evidence="1">
    <location>
        <begin position="454"/>
        <end position="470"/>
    </location>
</feature>
<feature type="region of interest" description="Disordered" evidence="1">
    <location>
        <begin position="160"/>
        <end position="188"/>
    </location>
</feature>
<feature type="compositionally biased region" description="Polar residues" evidence="1">
    <location>
        <begin position="430"/>
        <end position="448"/>
    </location>
</feature>
<evidence type="ECO:0000313" key="3">
    <source>
        <dbReference type="EMBL" id="CAK9440192.1"/>
    </source>
</evidence>
<dbReference type="CDD" id="cd20085">
    <property type="entry name" value="XPF_nuclease_Mms4"/>
    <property type="match status" value="1"/>
</dbReference>
<organism evidence="3 4">
    <name type="scientific">Lodderomyces beijingensis</name>
    <dbReference type="NCBI Taxonomy" id="1775926"/>
    <lineage>
        <taxon>Eukaryota</taxon>
        <taxon>Fungi</taxon>
        <taxon>Dikarya</taxon>
        <taxon>Ascomycota</taxon>
        <taxon>Saccharomycotina</taxon>
        <taxon>Pichiomycetes</taxon>
        <taxon>Debaryomycetaceae</taxon>
        <taxon>Candida/Lodderomyces clade</taxon>
        <taxon>Lodderomyces</taxon>
    </lineage>
</organism>
<feature type="domain" description="ERCC4" evidence="2">
    <location>
        <begin position="563"/>
        <end position="738"/>
    </location>
</feature>
<keyword evidence="4" id="KW-1185">Reference proteome</keyword>
<dbReference type="InterPro" id="IPR006166">
    <property type="entry name" value="ERCC4_domain"/>
</dbReference>
<protein>
    <recommendedName>
        <fullName evidence="2">ERCC4 domain-containing protein</fullName>
    </recommendedName>
</protein>
<name>A0ABP0ZQW1_9ASCO</name>
<feature type="region of interest" description="Disordered" evidence="1">
    <location>
        <begin position="238"/>
        <end position="271"/>
    </location>
</feature>
<gene>
    <name evidence="3" type="ORF">LODBEIA_P42920</name>
</gene>